<feature type="transmembrane region" description="Helical" evidence="1">
    <location>
        <begin position="209"/>
        <end position="229"/>
    </location>
</feature>
<dbReference type="PATRIC" id="fig|991905.3.peg.2885"/>
<sequence length="294" mass="31684">MDFRDNGKAIAAMLLAMAAFIFNDALVKLTYDQLPLGQIILVRSLISLAMIYVVCVVTGATRHFRHLLRPIVAWRTLGEVMATLLYLSALIRMPIANVTAILQVLPLAVTAVAAILFGAPVGWRRWTAIAVGFAGVLLIIRPGLEGFDAWSLLALASLAFIVLRDMSTQRMPSEIQTFGVTLVACVGVSLLGGGLVLIEGWQPMTGKAFLLLCGAATFLLIGYITLIFAMRLGDVAVVAPFRYSIILWAMLMGFVVWGDIPDVLTLAGTAIVVATGIYTFFRERRLAGAAGRNA</sequence>
<feature type="transmembrane region" description="Helical" evidence="1">
    <location>
        <begin position="39"/>
        <end position="60"/>
    </location>
</feature>
<dbReference type="InterPro" id="IPR000620">
    <property type="entry name" value="EamA_dom"/>
</dbReference>
<dbReference type="Proteomes" id="UP000008130">
    <property type="component" value="Chromosome"/>
</dbReference>
<keyword evidence="1" id="KW-1133">Transmembrane helix</keyword>
<feature type="transmembrane region" description="Helical" evidence="1">
    <location>
        <begin position="241"/>
        <end position="257"/>
    </location>
</feature>
<name>F2J5Y1_POLGS</name>
<dbReference type="AlphaFoldDB" id="F2J5Y1"/>
<dbReference type="HOGENOM" id="CLU_032828_2_0_5"/>
<dbReference type="Pfam" id="PF00892">
    <property type="entry name" value="EamA"/>
    <property type="match status" value="1"/>
</dbReference>
<feature type="transmembrane region" description="Helical" evidence="1">
    <location>
        <begin position="101"/>
        <end position="119"/>
    </location>
</feature>
<feature type="transmembrane region" description="Helical" evidence="1">
    <location>
        <begin position="150"/>
        <end position="166"/>
    </location>
</feature>
<gene>
    <name evidence="3" type="ordered locus">SL003B_2812</name>
</gene>
<dbReference type="EMBL" id="CP002568">
    <property type="protein sequence ID" value="ADZ71235.1"/>
    <property type="molecule type" value="Genomic_DNA"/>
</dbReference>
<dbReference type="eggNOG" id="COG0697">
    <property type="taxonomic scope" value="Bacteria"/>
</dbReference>
<dbReference type="KEGG" id="pgv:SL003B_2812"/>
<dbReference type="InterPro" id="IPR037185">
    <property type="entry name" value="EmrE-like"/>
</dbReference>
<feature type="transmembrane region" description="Helical" evidence="1">
    <location>
        <begin position="178"/>
        <end position="197"/>
    </location>
</feature>
<dbReference type="SUPFAM" id="SSF103481">
    <property type="entry name" value="Multidrug resistance efflux transporter EmrE"/>
    <property type="match status" value="2"/>
</dbReference>
<protein>
    <submittedName>
        <fullName evidence="3">Hypothetical transmembrane protein</fullName>
    </submittedName>
</protein>
<keyword evidence="1" id="KW-0472">Membrane</keyword>
<feature type="domain" description="EamA" evidence="2">
    <location>
        <begin position="8"/>
        <end position="140"/>
    </location>
</feature>
<evidence type="ECO:0000259" key="2">
    <source>
        <dbReference type="Pfam" id="PF00892"/>
    </source>
</evidence>
<dbReference type="STRING" id="991905.SL003B_2812"/>
<dbReference type="RefSeq" id="WP_013653549.1">
    <property type="nucleotide sequence ID" value="NC_015259.1"/>
</dbReference>
<keyword evidence="1 3" id="KW-0812">Transmembrane</keyword>
<proteinExistence type="predicted"/>
<feature type="transmembrane region" description="Helical" evidence="1">
    <location>
        <begin position="263"/>
        <end position="281"/>
    </location>
</feature>
<organism evidence="3 4">
    <name type="scientific">Polymorphum gilvum (strain LMG 25793 / CGMCC 1.9160 / SL003B-26A1)</name>
    <dbReference type="NCBI Taxonomy" id="991905"/>
    <lineage>
        <taxon>Bacteria</taxon>
        <taxon>Pseudomonadati</taxon>
        <taxon>Pseudomonadota</taxon>
        <taxon>Alphaproteobacteria</taxon>
        <taxon>Rhodobacterales</taxon>
        <taxon>Paracoccaceae</taxon>
        <taxon>Polymorphum</taxon>
    </lineage>
</organism>
<dbReference type="PANTHER" id="PTHR22911:SF135">
    <property type="entry name" value="BLR4310 PROTEIN"/>
    <property type="match status" value="1"/>
</dbReference>
<evidence type="ECO:0000313" key="3">
    <source>
        <dbReference type="EMBL" id="ADZ71235.1"/>
    </source>
</evidence>
<keyword evidence="4" id="KW-1185">Reference proteome</keyword>
<dbReference type="PANTHER" id="PTHR22911">
    <property type="entry name" value="ACYL-MALONYL CONDENSING ENZYME-RELATED"/>
    <property type="match status" value="1"/>
</dbReference>
<dbReference type="GO" id="GO:0016020">
    <property type="term" value="C:membrane"/>
    <property type="evidence" value="ECO:0007669"/>
    <property type="project" value="InterPro"/>
</dbReference>
<evidence type="ECO:0000313" key="4">
    <source>
        <dbReference type="Proteomes" id="UP000008130"/>
    </source>
</evidence>
<evidence type="ECO:0000256" key="1">
    <source>
        <dbReference type="SAM" id="Phobius"/>
    </source>
</evidence>
<accession>F2J5Y1</accession>
<feature type="transmembrane region" description="Helical" evidence="1">
    <location>
        <begin position="72"/>
        <end position="95"/>
    </location>
</feature>
<reference evidence="3 4" key="1">
    <citation type="journal article" date="2011" name="J. Bacteriol.">
        <title>Complete genome sequence of Polymorphum gilvum SL003B-26A1T, a crude oil-degrading bacterium from oil-polluted saline soil.</title>
        <authorList>
            <person name="Li S.G."/>
            <person name="Tang Y.Q."/>
            <person name="Nie Y."/>
            <person name="Cai M."/>
            <person name="Wu X.L."/>
        </authorList>
    </citation>
    <scope>NUCLEOTIDE SEQUENCE [LARGE SCALE GENOMIC DNA]</scope>
    <source>
        <strain evidence="4">LMG 25793 / CGMCC 1.9160 / SL003B-26A1</strain>
    </source>
</reference>
<feature type="transmembrane region" description="Helical" evidence="1">
    <location>
        <begin position="9"/>
        <end position="27"/>
    </location>
</feature>